<dbReference type="HAMAP" id="MF_01480">
    <property type="entry name" value="Cas9"/>
    <property type="match status" value="1"/>
</dbReference>
<dbReference type="Pfam" id="PF16592">
    <property type="entry name" value="Cas9_REC"/>
    <property type="match status" value="1"/>
</dbReference>
<accession>A0ABS3H6B9</accession>
<feature type="binding site" evidence="13">
    <location>
        <position position="779"/>
    </location>
    <ligand>
        <name>Mg(2+)</name>
        <dbReference type="ChEBI" id="CHEBI:18420"/>
        <label>1</label>
    </ligand>
</feature>
<name>A0ABS3H6B9_9ENTE</name>
<reference evidence="15 16" key="1">
    <citation type="submission" date="2021-03" db="EMBL/GenBank/DDBJ databases">
        <title>Enterococcal diversity collection.</title>
        <authorList>
            <person name="Gilmore M.S."/>
            <person name="Schwartzman J."/>
            <person name="Van Tyne D."/>
            <person name="Martin M."/>
            <person name="Earl A.M."/>
            <person name="Manson A.L."/>
            <person name="Straub T."/>
            <person name="Salamzade R."/>
            <person name="Saavedra J."/>
            <person name="Lebreton F."/>
            <person name="Prichula J."/>
            <person name="Schaufler K."/>
            <person name="Gaca A."/>
            <person name="Sgardioli B."/>
            <person name="Wagenaar J."/>
            <person name="Strong T."/>
        </authorList>
    </citation>
    <scope>NUCLEOTIDE SEQUENCE [LARGE SCALE GENOMIC DNA]</scope>
    <source>
        <strain evidence="15 16">MJM12</strain>
    </source>
</reference>
<keyword evidence="16" id="KW-1185">Reference proteome</keyword>
<feature type="binding site" evidence="13">
    <location>
        <position position="10"/>
    </location>
    <ligand>
        <name>Mg(2+)</name>
        <dbReference type="ChEBI" id="CHEBI:18420"/>
        <label>2</label>
    </ligand>
</feature>
<evidence type="ECO:0000256" key="7">
    <source>
        <dbReference type="ARBA" id="ARBA00022842"/>
    </source>
</evidence>
<sequence>MNKDYTIGLDIGTHSVGYAVLTDDYQLVRKKMKVRGEIDKPYIKKNFWGVRLFDGGKTAEGRRISRTTRRRIQRRRNRIEYLRSFFYEEMKGIDPNFFNRLDESFIVVEDKLHGKQPIFATVEEEIKYHEDFPTIYHLRKNLVDSSEKADLRLIYLAIAHIVKYRGHFLIEGKLNTQNSSIDETFKHFLQAYNQAFTYQKDGSLINPVDETTRVEKEFTAKFSRSKKAENVLKLFSGEKTNGTFMLFLKLIAGNSAKFKRVFDLEEEYTIQFSKEDYEENLEALLAVAGDEYADVFIAAKNAYDAVELAGILTVNDQATRAKLSSSMIERYKDHQADLKKLKSFIKKYVPEKYKEVFDDPSKNGYAGYVATKNVRNKVATQEEFYKYLKGILGKLENADYFINKMEQENFLRKQRTFDNGVIPHQIHLDELKVIIHNQEKYYPFLSNYKDKIEKLVTFRIPYFVGPLSKENKKFAWLTRKSEEAIRPWNLTEVVDIDQSAMEFIERMTNFDSYLPTEKVLPKHSMLYEKYSVYNELTKIKYVNDQGIEVNFSSAEKVRIFNELFKKNRKVSKRDLEVFLRNEYNIETAEIIGVEKEFNAKFNTYHDFIKIGIDADFLDKQQNEDVLEDLVKILTVFEDRQMIHKQLIEYRGIFSDKVLKKLERRHYTGWGRLSKQLINGITDSQSGKTILDYLIDDDDSPKNRNRNFMQLINDDRLSFKEIIQKELEKEDNEDLVDIVQNIPGSPAIKKGILQSLQIVDELVEIMGYKPKNIVVEMARENQTTSTGRKNSSARLKRLEDAMKDFGSKILDQYPTNNLSLRNDRLYLYYLQNGKDIYTGEALDIENLSKYDIDHIIPRSFITDNSIDNRVLTSSEKNRGKKDDVPSEDVVRKMRTVWDSFLKSGLMTQRKYDNLTRGKLTDEDKAGFIHRQLVETRQITKHVARILNQRFNVDENDRVDIVTLKSALTSQFRKGIQFYKVREINDYHHAHDAYLNGVVAITLLKVYPKLKPEFVYGDYRKFNSFKENKATARKQMMTNLMKFFTSGETIVNQETGEILWSPNSIKVVKKVLSSRQMNFTKKLENRASNEDGKLLFKQSISGRGGNGKNCIKSKFKRSDGSFIPLEISKYGGFIEEKEAFIGIEKGKLKSIKRTEQIHYKGQLKILRNQVFLQPEGFYRYTSSLNESAKWNQLFLEPKLVKYIYFLKRFGDAAEENQNFILQNREYFTELKNIIFAFIEKNQLADIQKIKIPENRTLEQEFEVIVSLLNITSSGTTAVGTYTDENDKKMTVVGRTRYTSKKDKLTINESILIDYSITGLHETRRKLGD</sequence>
<gene>
    <name evidence="13 15" type="primary">cas9</name>
    <name evidence="15" type="ORF">JZO76_01200</name>
</gene>
<feature type="binding site" evidence="13">
    <location>
        <position position="10"/>
    </location>
    <ligand>
        <name>Mg(2+)</name>
        <dbReference type="ChEBI" id="CHEBI:18420"/>
        <label>1</label>
    </ligand>
</feature>
<evidence type="ECO:0000256" key="2">
    <source>
        <dbReference type="ARBA" id="ARBA00005244"/>
    </source>
</evidence>
<feature type="binding site" evidence="13">
    <location>
        <position position="779"/>
    </location>
    <ligand>
        <name>Mg(2+)</name>
        <dbReference type="ChEBI" id="CHEBI:18420"/>
        <label>2</label>
    </ligand>
</feature>
<dbReference type="PROSITE" id="PS51749">
    <property type="entry name" value="HNH_CAS9"/>
    <property type="match status" value="1"/>
</dbReference>
<evidence type="ECO:0000256" key="11">
    <source>
        <dbReference type="ARBA" id="ARBA00023211"/>
    </source>
</evidence>
<keyword evidence="10 13" id="KW-0238">DNA-binding</keyword>
<keyword evidence="6 13" id="KW-0378">Hydrolase</keyword>
<feature type="active site" description="Proton acceptor for HNH nuclease domain" evidence="13">
    <location>
        <position position="853"/>
    </location>
</feature>
<comment type="subunit">
    <text evidence="12 13">Monomer. Binds crRNA and tracrRNA.</text>
</comment>
<dbReference type="EC" id="3.1.-.-" evidence="13"/>
<organism evidence="15 16">
    <name type="scientific">Candidatus Enterococcus myersii</name>
    <dbReference type="NCBI Taxonomy" id="2815322"/>
    <lineage>
        <taxon>Bacteria</taxon>
        <taxon>Bacillati</taxon>
        <taxon>Bacillota</taxon>
        <taxon>Bacilli</taxon>
        <taxon>Lactobacillales</taxon>
        <taxon>Enterococcaceae</taxon>
        <taxon>Enterococcus</taxon>
    </lineage>
</organism>
<comment type="similarity">
    <text evidence="13">Belongs to the CRISPR-associated Cas9 family.</text>
</comment>
<evidence type="ECO:0000256" key="6">
    <source>
        <dbReference type="ARBA" id="ARBA00022801"/>
    </source>
</evidence>
<comment type="function">
    <text evidence="13">CRISPR (clustered regularly interspaced short palindromic repeat) is an adaptive immune system that provides protection against mobile genetic elements (viruses, transposable elements and conjugative plasmids). CRISPR clusters contain spacers, sequences complementary to antecedent mobile elements, and target invading nucleic acids. CRISPR clusters are transcribed and processed into CRISPR RNA (crRNA). In type II CRISPR systems correct processing of pre-crRNA requires a trans-encoded small RNA (tracrRNA), endogenous ribonuclease 3 (rnc) and this protein. The tracrRNA serves as a guide for ribonuclease 3-aided processing of pre-crRNA. Subsequently Cas9/crRNA/tracrRNA endonucleolytically cleaves linear or circular dsDNA target complementary to the spacer; Cas9 is inactive in the absence of the 2 guide RNAs (gRNA). Cas9 recognizes the protospacer adjacent motif (PAM) in the CRISPR repeat sequences to help distinguish self versus nonself, as targets within the bacterial CRISPR locus do not have PAMs. PAM recognition is also required for catalytic activity.</text>
</comment>
<comment type="domain">
    <text evidence="13">Has 2 endonuclease domains. The discontinuous RuvC-like domain cleaves the target DNA noncomplementary to crRNA while the HNH nuclease domain cleaves the target DNA complementary to crRNA.</text>
</comment>
<evidence type="ECO:0000259" key="14">
    <source>
        <dbReference type="PROSITE" id="PS51749"/>
    </source>
</evidence>
<evidence type="ECO:0000256" key="9">
    <source>
        <dbReference type="ARBA" id="ARBA00023118"/>
    </source>
</evidence>
<comment type="similarity">
    <text evidence="2">Belongs to the CRISPR-associated protein Cas9 family. Subtype II-A subfamily.</text>
</comment>
<keyword evidence="3 13" id="KW-0540">Nuclease</keyword>
<dbReference type="InterPro" id="IPR028629">
    <property type="entry name" value="Cas9"/>
</dbReference>
<keyword evidence="9 13" id="KW-0051">Antiviral defense</keyword>
<feature type="domain" description="HNH Cas9-type" evidence="14">
    <location>
        <begin position="783"/>
        <end position="931"/>
    </location>
</feature>
<dbReference type="RefSeq" id="WP_206902414.1">
    <property type="nucleotide sequence ID" value="NZ_JAFLVT010000001.1"/>
</dbReference>
<evidence type="ECO:0000313" key="15">
    <source>
        <dbReference type="EMBL" id="MBO0448143.1"/>
    </source>
</evidence>
<evidence type="ECO:0000256" key="12">
    <source>
        <dbReference type="ARBA" id="ARBA00046380"/>
    </source>
</evidence>
<evidence type="ECO:0000256" key="1">
    <source>
        <dbReference type="ARBA" id="ARBA00001946"/>
    </source>
</evidence>
<keyword evidence="8 13" id="KW-0694">RNA-binding</keyword>
<keyword evidence="7 13" id="KW-0460">Magnesium</keyword>
<dbReference type="Proteomes" id="UP000664256">
    <property type="component" value="Unassembled WGS sequence"/>
</dbReference>
<evidence type="ECO:0000256" key="8">
    <source>
        <dbReference type="ARBA" id="ARBA00022884"/>
    </source>
</evidence>
<dbReference type="Gene3D" id="1.10.30.50">
    <property type="match status" value="1"/>
</dbReference>
<evidence type="ECO:0000256" key="5">
    <source>
        <dbReference type="ARBA" id="ARBA00022759"/>
    </source>
</evidence>
<dbReference type="InterPro" id="IPR033114">
    <property type="entry name" value="HNH_CAS9"/>
</dbReference>
<dbReference type="Pfam" id="PF22702">
    <property type="entry name" value="Cas9_RuvC"/>
    <property type="match status" value="1"/>
</dbReference>
<dbReference type="NCBIfam" id="TIGR01865">
    <property type="entry name" value="cas_Csn1"/>
    <property type="match status" value="1"/>
</dbReference>
<dbReference type="InterPro" id="IPR055228">
    <property type="entry name" value="Cas9_RuvC"/>
</dbReference>
<dbReference type="InterPro" id="IPR032240">
    <property type="entry name" value="Cas9_REC"/>
</dbReference>
<proteinExistence type="inferred from homology"/>
<dbReference type="Pfam" id="PF13395">
    <property type="entry name" value="HNH_4"/>
    <property type="match status" value="1"/>
</dbReference>
<dbReference type="InterPro" id="IPR003615">
    <property type="entry name" value="HNH_nuc"/>
</dbReference>
<comment type="cofactor">
    <cofactor evidence="1 13">
        <name>Mg(2+)</name>
        <dbReference type="ChEBI" id="CHEBI:18420"/>
    </cofactor>
</comment>
<keyword evidence="11" id="KW-0464">Manganese</keyword>
<dbReference type="GO" id="GO:0004519">
    <property type="term" value="F:endonuclease activity"/>
    <property type="evidence" value="ECO:0007669"/>
    <property type="project" value="UniProtKB-KW"/>
</dbReference>
<dbReference type="EMBL" id="JAFLVT010000001">
    <property type="protein sequence ID" value="MBO0448143.1"/>
    <property type="molecule type" value="Genomic_DNA"/>
</dbReference>
<feature type="binding site" evidence="13">
    <location>
        <position position="775"/>
    </location>
    <ligand>
        <name>Mg(2+)</name>
        <dbReference type="ChEBI" id="CHEBI:18420"/>
        <label>1</label>
    </ligand>
</feature>
<evidence type="ECO:0000256" key="3">
    <source>
        <dbReference type="ARBA" id="ARBA00022722"/>
    </source>
</evidence>
<feature type="binding site" evidence="13">
    <location>
        <position position="987"/>
    </location>
    <ligand>
        <name>Mg(2+)</name>
        <dbReference type="ChEBI" id="CHEBI:18420"/>
        <label>2</label>
    </ligand>
</feature>
<evidence type="ECO:0000256" key="10">
    <source>
        <dbReference type="ARBA" id="ARBA00023125"/>
    </source>
</evidence>
<evidence type="ECO:0000313" key="16">
    <source>
        <dbReference type="Proteomes" id="UP000664256"/>
    </source>
</evidence>
<evidence type="ECO:0000256" key="13">
    <source>
        <dbReference type="HAMAP-Rule" id="MF_01480"/>
    </source>
</evidence>
<protein>
    <recommendedName>
        <fullName evidence="13">CRISPR-associated endonuclease Cas9</fullName>
        <ecNumber evidence="13">3.1.-.-</ecNumber>
    </recommendedName>
</protein>
<comment type="caution">
    <text evidence="15">The sequence shown here is derived from an EMBL/GenBank/DDBJ whole genome shotgun (WGS) entry which is preliminary data.</text>
</comment>
<keyword evidence="5 13" id="KW-0255">Endonuclease</keyword>
<keyword evidence="4 13" id="KW-0479">Metal-binding</keyword>
<feature type="active site" description="For RuvC-like nuclease domain" evidence="13">
    <location>
        <position position="10"/>
    </location>
</feature>
<evidence type="ECO:0000256" key="4">
    <source>
        <dbReference type="ARBA" id="ARBA00022723"/>
    </source>
</evidence>